<organism evidence="1 2">
    <name type="scientific">Pseudorhizobium tarimense</name>
    <dbReference type="NCBI Taxonomy" id="1079109"/>
    <lineage>
        <taxon>Bacteria</taxon>
        <taxon>Pseudomonadati</taxon>
        <taxon>Pseudomonadota</taxon>
        <taxon>Alphaproteobacteria</taxon>
        <taxon>Hyphomicrobiales</taxon>
        <taxon>Rhizobiaceae</taxon>
        <taxon>Rhizobium/Agrobacterium group</taxon>
        <taxon>Pseudorhizobium</taxon>
    </lineage>
</organism>
<dbReference type="RefSeq" id="WP_312038851.1">
    <property type="nucleotide sequence ID" value="NZ_JALJRA010000018.1"/>
</dbReference>
<dbReference type="Proteomes" id="UP001549031">
    <property type="component" value="Unassembled WGS sequence"/>
</dbReference>
<reference evidence="1 2" key="1">
    <citation type="submission" date="2024-06" db="EMBL/GenBank/DDBJ databases">
        <title>Genomic Encyclopedia of Type Strains, Phase IV (KMG-IV): sequencing the most valuable type-strain genomes for metagenomic binning, comparative biology and taxonomic classification.</title>
        <authorList>
            <person name="Goeker M."/>
        </authorList>
    </citation>
    <scope>NUCLEOTIDE SEQUENCE [LARGE SCALE GENOMIC DNA]</scope>
    <source>
        <strain evidence="1 2">DSM 105042</strain>
    </source>
</reference>
<evidence type="ECO:0000313" key="2">
    <source>
        <dbReference type="Proteomes" id="UP001549031"/>
    </source>
</evidence>
<dbReference type="EMBL" id="JBEPLJ010000030">
    <property type="protein sequence ID" value="MET3588673.1"/>
    <property type="molecule type" value="Genomic_DNA"/>
</dbReference>
<name>A0ABV2HDP8_9HYPH</name>
<gene>
    <name evidence="1" type="ORF">ABID21_004811</name>
</gene>
<sequence>MGLELGVAERNAEMGDRLPDCVIEKDAATSNSLVNRVEIEPGWRFITAASFAQDSRNVSASSGGTVNVFIRITALPASSAICAANVTVGSISTNLGITKLLFLDIT</sequence>
<comment type="caution">
    <text evidence="1">The sequence shown here is derived from an EMBL/GenBank/DDBJ whole genome shotgun (WGS) entry which is preliminary data.</text>
</comment>
<keyword evidence="2" id="KW-1185">Reference proteome</keyword>
<proteinExistence type="predicted"/>
<accession>A0ABV2HDP8</accession>
<protein>
    <submittedName>
        <fullName evidence="1">Uncharacterized protein</fullName>
    </submittedName>
</protein>
<evidence type="ECO:0000313" key="1">
    <source>
        <dbReference type="EMBL" id="MET3588673.1"/>
    </source>
</evidence>